<evidence type="ECO:0000313" key="3">
    <source>
        <dbReference type="EMBL" id="CUN60698.1"/>
    </source>
</evidence>
<dbReference type="AlphaFoldDB" id="A0A173YD59"/>
<keyword evidence="2" id="KW-0732">Signal</keyword>
<feature type="compositionally biased region" description="Low complexity" evidence="1">
    <location>
        <begin position="79"/>
        <end position="100"/>
    </location>
</feature>
<organism evidence="3 5">
    <name type="scientific">Blautia wexlerae</name>
    <dbReference type="NCBI Taxonomy" id="418240"/>
    <lineage>
        <taxon>Bacteria</taxon>
        <taxon>Bacillati</taxon>
        <taxon>Bacillota</taxon>
        <taxon>Clostridia</taxon>
        <taxon>Lachnospirales</taxon>
        <taxon>Lachnospiraceae</taxon>
        <taxon>Blautia</taxon>
    </lineage>
</organism>
<evidence type="ECO:0000313" key="4">
    <source>
        <dbReference type="EMBL" id="VUX66977.1"/>
    </source>
</evidence>
<evidence type="ECO:0000313" key="5">
    <source>
        <dbReference type="Proteomes" id="UP000095431"/>
    </source>
</evidence>
<reference evidence="4 6" key="2">
    <citation type="submission" date="2019-07" db="EMBL/GenBank/DDBJ databases">
        <authorList>
            <person name="Chang H.-W."/>
            <person name="Raman A."/>
            <person name="Venkatesh S."/>
            <person name="Gehrig J."/>
        </authorList>
    </citation>
    <scope>NUCLEOTIDE SEQUENCE [LARGE SCALE GENOMIC DNA]</scope>
    <source>
        <strain evidence="4">Blautia_wexlerae_LFYP_14</strain>
    </source>
</reference>
<sequence>MKKMIKRKTVILCMLLLGISVSGCGKTREVDEASSKVIQISVAPEETSPTPAPDQVASAAVTTNGNLTMVNTYLAEQDAAGISSAESSDSQSDADSTDNSVDSADNNEQDSSTSDTEE</sequence>
<feature type="compositionally biased region" description="Polar residues" evidence="1">
    <location>
        <begin position="101"/>
        <end position="118"/>
    </location>
</feature>
<accession>A0A173YD59</accession>
<protein>
    <submittedName>
        <fullName evidence="3">Uncharacterized protein</fullName>
    </submittedName>
</protein>
<dbReference type="eggNOG" id="ENOG5033XMU">
    <property type="taxonomic scope" value="Bacteria"/>
</dbReference>
<dbReference type="Proteomes" id="UP000366766">
    <property type="component" value="Unassembled WGS sequence"/>
</dbReference>
<feature type="signal peptide" evidence="2">
    <location>
        <begin position="1"/>
        <end position="25"/>
    </location>
</feature>
<evidence type="ECO:0000256" key="1">
    <source>
        <dbReference type="SAM" id="MobiDB-lite"/>
    </source>
</evidence>
<feature type="region of interest" description="Disordered" evidence="1">
    <location>
        <begin position="79"/>
        <end position="118"/>
    </location>
</feature>
<dbReference type="EMBL" id="CABHOF010000076">
    <property type="protein sequence ID" value="VUX66977.1"/>
    <property type="molecule type" value="Genomic_DNA"/>
</dbReference>
<evidence type="ECO:0000256" key="2">
    <source>
        <dbReference type="SAM" id="SignalP"/>
    </source>
</evidence>
<name>A0A173YD59_9FIRM</name>
<gene>
    <name evidence="4" type="ORF">BWLFYP14_03254</name>
    <name evidence="3" type="ORF">ERS852478_00602</name>
</gene>
<reference evidence="3 5" key="1">
    <citation type="submission" date="2015-09" db="EMBL/GenBank/DDBJ databases">
        <authorList>
            <consortium name="Pathogen Informatics"/>
        </authorList>
    </citation>
    <scope>NUCLEOTIDE SEQUENCE [LARGE SCALE GENOMIC DNA]</scope>
    <source>
        <strain evidence="3 5">2789STDY5834863</strain>
    </source>
</reference>
<feature type="chain" id="PRO_5042332675" evidence="2">
    <location>
        <begin position="26"/>
        <end position="118"/>
    </location>
</feature>
<dbReference type="Proteomes" id="UP000095431">
    <property type="component" value="Unassembled WGS sequence"/>
</dbReference>
<evidence type="ECO:0000313" key="6">
    <source>
        <dbReference type="Proteomes" id="UP000366766"/>
    </source>
</evidence>
<keyword evidence="6" id="KW-1185">Reference proteome</keyword>
<dbReference type="EMBL" id="CYZN01000003">
    <property type="protein sequence ID" value="CUN60698.1"/>
    <property type="molecule type" value="Genomic_DNA"/>
</dbReference>
<proteinExistence type="predicted"/>
<dbReference type="RefSeq" id="WP_025578510.1">
    <property type="nucleotide sequence ID" value="NZ_BTHH01000002.1"/>
</dbReference>
<dbReference type="PROSITE" id="PS51257">
    <property type="entry name" value="PROKAR_LIPOPROTEIN"/>
    <property type="match status" value="1"/>
</dbReference>